<evidence type="ECO:0000256" key="8">
    <source>
        <dbReference type="RuleBase" id="RU365088"/>
    </source>
</evidence>
<feature type="transmembrane region" description="Helical" evidence="8">
    <location>
        <begin position="269"/>
        <end position="289"/>
    </location>
</feature>
<feature type="transmembrane region" description="Helical" evidence="8">
    <location>
        <begin position="122"/>
        <end position="139"/>
    </location>
</feature>
<evidence type="ECO:0000256" key="1">
    <source>
        <dbReference type="ARBA" id="ARBA00004651"/>
    </source>
</evidence>
<feature type="transmembrane region" description="Helical" evidence="8">
    <location>
        <begin position="181"/>
        <end position="201"/>
    </location>
</feature>
<dbReference type="NCBIfam" id="TIGR00710">
    <property type="entry name" value="efflux_Bcr_CflA"/>
    <property type="match status" value="1"/>
</dbReference>
<sequence length="420" mass="45194">MPDTPAATPSSPDSTTQPKPRNLSKGAIILLGTLTAIGSISIDMYLPGFPAIERDLHATAGQVQWTLASFFIGLALGQLFYGPISDRFGRKPPMYVGMMLYALACVGCMMATSIEWLIACRFVQALGGCAGMVVARAVVRDRCEPREAAKVFALLMLTMGLAPILAPLLGGSLVVFAGWRVLFAVQLAFAVICLLGMHFGLTESHNRDTAQPLHLGRILGSYFNLLQDRWFVGYTLASGLGWAGMFAYITGSPYVLITLHGIKPEHFGWVFGSNAFGMIFAAQINSRLLKHFEIDSILRRALWVPMLAGIALAAVAWLRLETLTLLLSGLFCFVASLGFVGPNGSASAMRHQGQRAGLASALMGSLQFVLATVVGTLMGAWQDPSARPLTTLMAVCGILAFTVHRLLVVRVEDPRNAQPH</sequence>
<feature type="compositionally biased region" description="Polar residues" evidence="9">
    <location>
        <begin position="7"/>
        <end position="19"/>
    </location>
</feature>
<dbReference type="InterPro" id="IPR011701">
    <property type="entry name" value="MFS"/>
</dbReference>
<keyword evidence="7 8" id="KW-0472">Membrane</keyword>
<dbReference type="PROSITE" id="PS50850">
    <property type="entry name" value="MFS"/>
    <property type="match status" value="1"/>
</dbReference>
<feature type="transmembrane region" description="Helical" evidence="8">
    <location>
        <begin position="301"/>
        <end position="320"/>
    </location>
</feature>
<proteinExistence type="inferred from homology"/>
<feature type="domain" description="Major facilitator superfamily (MFS) profile" evidence="10">
    <location>
        <begin position="27"/>
        <end position="412"/>
    </location>
</feature>
<evidence type="ECO:0000256" key="9">
    <source>
        <dbReference type="SAM" id="MobiDB-lite"/>
    </source>
</evidence>
<feature type="region of interest" description="Disordered" evidence="9">
    <location>
        <begin position="1"/>
        <end position="21"/>
    </location>
</feature>
<dbReference type="PANTHER" id="PTHR23502:SF132">
    <property type="entry name" value="POLYAMINE TRANSPORTER 2-RELATED"/>
    <property type="match status" value="1"/>
</dbReference>
<keyword evidence="8" id="KW-0997">Cell inner membrane</keyword>
<organism evidence="11 12">
    <name type="scientific">Amantichitinum ursilacus</name>
    <dbReference type="NCBI Taxonomy" id="857265"/>
    <lineage>
        <taxon>Bacteria</taxon>
        <taxon>Pseudomonadati</taxon>
        <taxon>Pseudomonadota</taxon>
        <taxon>Betaproteobacteria</taxon>
        <taxon>Neisseriales</taxon>
        <taxon>Chitinibacteraceae</taxon>
        <taxon>Amantichitinum</taxon>
    </lineage>
</organism>
<comment type="subcellular location">
    <subcellularLocation>
        <location evidence="8">Cell inner membrane</location>
        <topology evidence="8">Multi-pass membrane protein</topology>
    </subcellularLocation>
    <subcellularLocation>
        <location evidence="1">Cell membrane</location>
        <topology evidence="1">Multi-pass membrane protein</topology>
    </subcellularLocation>
</comment>
<keyword evidence="12" id="KW-1185">Reference proteome</keyword>
<dbReference type="PANTHER" id="PTHR23502">
    <property type="entry name" value="MAJOR FACILITATOR SUPERFAMILY"/>
    <property type="match status" value="1"/>
</dbReference>
<feature type="transmembrane region" description="Helical" evidence="8">
    <location>
        <begin position="27"/>
        <end position="45"/>
    </location>
</feature>
<keyword evidence="6 8" id="KW-1133">Transmembrane helix</keyword>
<comment type="caution">
    <text evidence="11">The sequence shown here is derived from an EMBL/GenBank/DDBJ whole genome shotgun (WGS) entry which is preliminary data.</text>
</comment>
<dbReference type="CDD" id="cd17320">
    <property type="entry name" value="MFS_MdfA_MDR_like"/>
    <property type="match status" value="1"/>
</dbReference>
<comment type="similarity">
    <text evidence="2 8">Belongs to the major facilitator superfamily. Bcr/CmlA family.</text>
</comment>
<dbReference type="GO" id="GO:0015385">
    <property type="term" value="F:sodium:proton antiporter activity"/>
    <property type="evidence" value="ECO:0007669"/>
    <property type="project" value="TreeGrafter"/>
</dbReference>
<evidence type="ECO:0000256" key="6">
    <source>
        <dbReference type="ARBA" id="ARBA00022989"/>
    </source>
</evidence>
<reference evidence="11 12" key="1">
    <citation type="submission" date="2015-07" db="EMBL/GenBank/DDBJ databases">
        <title>Draft genome sequence of the Amantichitinum ursilacus IGB-41, a new chitin-degrading bacterium.</title>
        <authorList>
            <person name="Kirstahler P."/>
            <person name="Guenther M."/>
            <person name="Grumaz C."/>
            <person name="Rupp S."/>
            <person name="Zibek S."/>
            <person name="Sohn K."/>
        </authorList>
    </citation>
    <scope>NUCLEOTIDE SEQUENCE [LARGE SCALE GENOMIC DNA]</scope>
    <source>
        <strain evidence="11 12">IGB-41</strain>
    </source>
</reference>
<dbReference type="AlphaFoldDB" id="A0A0N1JTW5"/>
<dbReference type="RefSeq" id="WP_083458684.1">
    <property type="nucleotide sequence ID" value="NZ_LAQT01000001.1"/>
</dbReference>
<dbReference type="GO" id="GO:0005886">
    <property type="term" value="C:plasma membrane"/>
    <property type="evidence" value="ECO:0007669"/>
    <property type="project" value="UniProtKB-SubCell"/>
</dbReference>
<dbReference type="InterPro" id="IPR004812">
    <property type="entry name" value="Efflux_drug-R_Bcr/CmlA"/>
</dbReference>
<evidence type="ECO:0000259" key="10">
    <source>
        <dbReference type="PROSITE" id="PS50850"/>
    </source>
</evidence>
<accession>A0A0N1JTW5</accession>
<gene>
    <name evidence="11" type="primary">bcr_1</name>
    <name evidence="11" type="ORF">WG78_01250</name>
</gene>
<evidence type="ECO:0000256" key="5">
    <source>
        <dbReference type="ARBA" id="ARBA00022692"/>
    </source>
</evidence>
<dbReference type="InterPro" id="IPR036259">
    <property type="entry name" value="MFS_trans_sf"/>
</dbReference>
<evidence type="ECO:0000256" key="7">
    <source>
        <dbReference type="ARBA" id="ARBA00023136"/>
    </source>
</evidence>
<name>A0A0N1JTW5_9NEIS</name>
<dbReference type="OrthoDB" id="9814303at2"/>
<evidence type="ECO:0000313" key="12">
    <source>
        <dbReference type="Proteomes" id="UP000037939"/>
    </source>
</evidence>
<keyword evidence="4" id="KW-1003">Cell membrane</keyword>
<protein>
    <recommendedName>
        <fullName evidence="8">Bcr/CflA family efflux transporter</fullName>
    </recommendedName>
</protein>
<feature type="transmembrane region" description="Helical" evidence="8">
    <location>
        <begin position="356"/>
        <end position="377"/>
    </location>
</feature>
<feature type="transmembrane region" description="Helical" evidence="8">
    <location>
        <begin position="326"/>
        <end position="344"/>
    </location>
</feature>
<feature type="transmembrane region" description="Helical" evidence="8">
    <location>
        <begin position="231"/>
        <end position="249"/>
    </location>
</feature>
<dbReference type="SUPFAM" id="SSF103473">
    <property type="entry name" value="MFS general substrate transporter"/>
    <property type="match status" value="1"/>
</dbReference>
<evidence type="ECO:0000313" key="11">
    <source>
        <dbReference type="EMBL" id="KPC55242.1"/>
    </source>
</evidence>
<evidence type="ECO:0000256" key="3">
    <source>
        <dbReference type="ARBA" id="ARBA00022448"/>
    </source>
</evidence>
<feature type="transmembrane region" description="Helical" evidence="8">
    <location>
        <begin position="65"/>
        <end position="82"/>
    </location>
</feature>
<keyword evidence="5 8" id="KW-0812">Transmembrane</keyword>
<dbReference type="Pfam" id="PF07690">
    <property type="entry name" value="MFS_1"/>
    <property type="match status" value="1"/>
</dbReference>
<evidence type="ECO:0000256" key="4">
    <source>
        <dbReference type="ARBA" id="ARBA00022475"/>
    </source>
</evidence>
<feature type="transmembrane region" description="Helical" evidence="8">
    <location>
        <begin position="389"/>
        <end position="408"/>
    </location>
</feature>
<dbReference type="EMBL" id="LAQT01000001">
    <property type="protein sequence ID" value="KPC55242.1"/>
    <property type="molecule type" value="Genomic_DNA"/>
</dbReference>
<evidence type="ECO:0000256" key="2">
    <source>
        <dbReference type="ARBA" id="ARBA00006236"/>
    </source>
</evidence>
<feature type="transmembrane region" description="Helical" evidence="8">
    <location>
        <begin position="151"/>
        <end position="175"/>
    </location>
</feature>
<dbReference type="NCBIfam" id="NF008314">
    <property type="entry name" value="PRK11102.1"/>
    <property type="match status" value="1"/>
</dbReference>
<dbReference type="STRING" id="857265.WG78_01250"/>
<dbReference type="Proteomes" id="UP000037939">
    <property type="component" value="Unassembled WGS sequence"/>
</dbReference>
<dbReference type="Gene3D" id="1.20.1720.10">
    <property type="entry name" value="Multidrug resistance protein D"/>
    <property type="match status" value="1"/>
</dbReference>
<keyword evidence="3 8" id="KW-0813">Transport</keyword>
<dbReference type="GO" id="GO:1990961">
    <property type="term" value="P:xenobiotic detoxification by transmembrane export across the plasma membrane"/>
    <property type="evidence" value="ECO:0007669"/>
    <property type="project" value="InterPro"/>
</dbReference>
<dbReference type="GO" id="GO:0042910">
    <property type="term" value="F:xenobiotic transmembrane transporter activity"/>
    <property type="evidence" value="ECO:0007669"/>
    <property type="project" value="InterPro"/>
</dbReference>
<feature type="transmembrane region" description="Helical" evidence="8">
    <location>
        <begin position="94"/>
        <end position="116"/>
    </location>
</feature>
<dbReference type="PATRIC" id="fig|857265.3.peg.264"/>
<dbReference type="InterPro" id="IPR020846">
    <property type="entry name" value="MFS_dom"/>
</dbReference>
<dbReference type="FunFam" id="1.20.1720.10:FF:000005">
    <property type="entry name" value="Bcr/CflA family efflux transporter"/>
    <property type="match status" value="1"/>
</dbReference>